<dbReference type="Gene3D" id="3.30.750.140">
    <property type="match status" value="1"/>
</dbReference>
<feature type="domain" description="Flagellar hook-length control protein-like C-terminal" evidence="2">
    <location>
        <begin position="344"/>
        <end position="419"/>
    </location>
</feature>
<dbReference type="PATRIC" id="fig|1514904.3.peg.2266"/>
<dbReference type="AlphaFoldDB" id="A0A0N0E6L5"/>
<evidence type="ECO:0000313" key="3">
    <source>
        <dbReference type="EMBL" id="KPB00132.1"/>
    </source>
</evidence>
<dbReference type="Proteomes" id="UP000038011">
    <property type="component" value="Unassembled WGS sequence"/>
</dbReference>
<keyword evidence="4" id="KW-1185">Reference proteome</keyword>
<feature type="compositionally biased region" description="Basic and acidic residues" evidence="1">
    <location>
        <begin position="30"/>
        <end position="40"/>
    </location>
</feature>
<gene>
    <name evidence="3" type="ORF">SU32_15600</name>
</gene>
<feature type="region of interest" description="Disordered" evidence="1">
    <location>
        <begin position="251"/>
        <end position="283"/>
    </location>
</feature>
<evidence type="ECO:0000313" key="4">
    <source>
        <dbReference type="Proteomes" id="UP000038011"/>
    </source>
</evidence>
<dbReference type="STRING" id="1514904.SU32_15600"/>
<feature type="region of interest" description="Disordered" evidence="1">
    <location>
        <begin position="414"/>
        <end position="455"/>
    </location>
</feature>
<protein>
    <recommendedName>
        <fullName evidence="2">Flagellar hook-length control protein-like C-terminal domain-containing protein</fullName>
    </recommendedName>
</protein>
<accession>A0A0N0E6L5</accession>
<feature type="compositionally biased region" description="Polar residues" evidence="1">
    <location>
        <begin position="430"/>
        <end position="439"/>
    </location>
</feature>
<sequence length="481" mass="49596">MIANTHLAAQPATGRASSPMAKPNGGNGTGDEKSGFKEMLEQGVQLAKGEATETAATKQGVSIKRIAGFETHAEFADQASSVNLEAKPEAETKEPVDVVGESELGLSVAVEKVDVAVDVGASKSPDGVANSVAEDSVQSIVNTLTPKSGMAANASADNVNSSEPQLTAERVSANIAGSVKAVATSGNEMNTVQIAVAGQTGGLSSNFVFSQRASNDDVRRVGFDPAVKSALRDVVPGFSKGERSVVQRQPDGEFAGLKNTSGIGEGGVENRSKNKAQPPVNRAASPELSVMAGTHATGQVATASNDAPPPVKDQVLDRLGPEIRSMHKGESTSAAQAQASGVVAANRNVISLQLYPIGLGRVQAHLTKDGDGVKIDLVVESRQTLDLLNADIDALKTSMRALGASEGNINITLGRNSNNANQDGAMENGDLSNSDNAMAQDSDADGSNKRDQDGDIDSRLAALQSASDNERVGYDSSRIII</sequence>
<proteinExistence type="predicted"/>
<dbReference type="EMBL" id="JXMU01000029">
    <property type="protein sequence ID" value="KPB00132.1"/>
    <property type="molecule type" value="Genomic_DNA"/>
</dbReference>
<organism evidence="3 4">
    <name type="scientific">Ahrensia marina</name>
    <dbReference type="NCBI Taxonomy" id="1514904"/>
    <lineage>
        <taxon>Bacteria</taxon>
        <taxon>Pseudomonadati</taxon>
        <taxon>Pseudomonadota</taxon>
        <taxon>Alphaproteobacteria</taxon>
        <taxon>Hyphomicrobiales</taxon>
        <taxon>Ahrensiaceae</taxon>
        <taxon>Ahrensia</taxon>
    </lineage>
</organism>
<dbReference type="CDD" id="cd17470">
    <property type="entry name" value="T3SS_Flik_C"/>
    <property type="match status" value="1"/>
</dbReference>
<dbReference type="OrthoDB" id="7203912at2"/>
<dbReference type="RefSeq" id="WP_054000308.1">
    <property type="nucleotide sequence ID" value="NZ_JXMU01000029.1"/>
</dbReference>
<dbReference type="InterPro" id="IPR021136">
    <property type="entry name" value="Flagellar_hook_control-like_C"/>
</dbReference>
<dbReference type="Pfam" id="PF02120">
    <property type="entry name" value="Flg_hook"/>
    <property type="match status" value="1"/>
</dbReference>
<evidence type="ECO:0000259" key="2">
    <source>
        <dbReference type="Pfam" id="PF02120"/>
    </source>
</evidence>
<reference evidence="3 4" key="1">
    <citation type="submission" date="2015-01" db="EMBL/GenBank/DDBJ databases">
        <title>Ahrensia donghaiensis sp. nov., a novel dimethylsulphoniopropionate-cleavage bacterium isolated from seawater and emended descriptions of the genus Ahrensia and Ahrensia kielensis.</title>
        <authorList>
            <person name="Liu J."/>
        </authorList>
    </citation>
    <scope>NUCLEOTIDE SEQUENCE [LARGE SCALE GENOMIC DNA]</scope>
    <source>
        <strain evidence="3 4">LZD062</strain>
    </source>
</reference>
<evidence type="ECO:0000256" key="1">
    <source>
        <dbReference type="SAM" id="MobiDB-lite"/>
    </source>
</evidence>
<comment type="caution">
    <text evidence="3">The sequence shown here is derived from an EMBL/GenBank/DDBJ whole genome shotgun (WGS) entry which is preliminary data.</text>
</comment>
<name>A0A0N0E6L5_9HYPH</name>
<feature type="compositionally biased region" description="Basic and acidic residues" evidence="1">
    <location>
        <begin position="446"/>
        <end position="455"/>
    </location>
</feature>
<dbReference type="InterPro" id="IPR038610">
    <property type="entry name" value="FliK-like_C_sf"/>
</dbReference>
<feature type="region of interest" description="Disordered" evidence="1">
    <location>
        <begin position="1"/>
        <end position="54"/>
    </location>
</feature>